<reference evidence="1 2" key="1">
    <citation type="submission" date="2018-06" db="EMBL/GenBank/DDBJ databases">
        <title>Comparative genomics reveals the genomic features of Rhizophagus irregularis, R. cerebriforme, R. diaphanum and Gigaspora rosea, and their symbiotic lifestyle signature.</title>
        <authorList>
            <person name="Morin E."/>
            <person name="San Clemente H."/>
            <person name="Chen E.C.H."/>
            <person name="De La Providencia I."/>
            <person name="Hainaut M."/>
            <person name="Kuo A."/>
            <person name="Kohler A."/>
            <person name="Murat C."/>
            <person name="Tang N."/>
            <person name="Roy S."/>
            <person name="Loubradou J."/>
            <person name="Henrissat B."/>
            <person name="Grigoriev I.V."/>
            <person name="Corradi N."/>
            <person name="Roux C."/>
            <person name="Martin F.M."/>
        </authorList>
    </citation>
    <scope>NUCLEOTIDE SEQUENCE [LARGE SCALE GENOMIC DNA]</scope>
    <source>
        <strain evidence="1 2">DAOM 194757</strain>
    </source>
</reference>
<keyword evidence="2" id="KW-1185">Reference proteome</keyword>
<evidence type="ECO:0000313" key="1">
    <source>
        <dbReference type="EMBL" id="RIB17858.1"/>
    </source>
</evidence>
<organism evidence="1 2">
    <name type="scientific">Gigaspora rosea</name>
    <dbReference type="NCBI Taxonomy" id="44941"/>
    <lineage>
        <taxon>Eukaryota</taxon>
        <taxon>Fungi</taxon>
        <taxon>Fungi incertae sedis</taxon>
        <taxon>Mucoromycota</taxon>
        <taxon>Glomeromycotina</taxon>
        <taxon>Glomeromycetes</taxon>
        <taxon>Diversisporales</taxon>
        <taxon>Gigasporaceae</taxon>
        <taxon>Gigaspora</taxon>
    </lineage>
</organism>
<protein>
    <submittedName>
        <fullName evidence="1">Uncharacterized protein</fullName>
    </submittedName>
</protein>
<dbReference type="Proteomes" id="UP000266673">
    <property type="component" value="Unassembled WGS sequence"/>
</dbReference>
<accession>A0A397V867</accession>
<evidence type="ECO:0000313" key="2">
    <source>
        <dbReference type="Proteomes" id="UP000266673"/>
    </source>
</evidence>
<name>A0A397V867_9GLOM</name>
<dbReference type="EMBL" id="QKWP01000578">
    <property type="protein sequence ID" value="RIB17858.1"/>
    <property type="molecule type" value="Genomic_DNA"/>
</dbReference>
<comment type="caution">
    <text evidence="1">The sequence shown here is derived from an EMBL/GenBank/DDBJ whole genome shotgun (WGS) entry which is preliminary data.</text>
</comment>
<gene>
    <name evidence="1" type="ORF">C2G38_2186221</name>
</gene>
<proteinExistence type="predicted"/>
<dbReference type="AlphaFoldDB" id="A0A397V867"/>
<sequence>MDKLVENRDIFKKKFPQIAEALIKQQKDAIEKYDHIGYKQLAKKEISEEKVKFIELDISKSVETRIKYKENLHTKKLNLETNKIRETSQPSINKRNITMTQDTAIKQTELPIKQRDLKIQETHYGSASAKYKKFC</sequence>